<sequence length="85" mass="10258">MTDQWEKSLFGSKILGKVYVNWLRKKQEHFNLFSEKKWKSRFEKSGFTISKVEGYVSPKNALYLDLLHYFSLPSLISYKLFRKWS</sequence>
<organism evidence="1 2">
    <name type="scientific">Candidatus Roizmanbacteria bacterium CG22_combo_CG10-13_8_21_14_all_33_16</name>
    <dbReference type="NCBI Taxonomy" id="1974859"/>
    <lineage>
        <taxon>Bacteria</taxon>
        <taxon>Candidatus Roizmaniibacteriota</taxon>
    </lineage>
</organism>
<accession>A0A2H0C5K1</accession>
<gene>
    <name evidence="1" type="ORF">COW96_01310</name>
</gene>
<feature type="non-terminal residue" evidence="1">
    <location>
        <position position="85"/>
    </location>
</feature>
<protein>
    <submittedName>
        <fullName evidence="1">Uncharacterized protein</fullName>
    </submittedName>
</protein>
<reference evidence="1 2" key="1">
    <citation type="submission" date="2017-09" db="EMBL/GenBank/DDBJ databases">
        <title>Depth-based differentiation of microbial function through sediment-hosted aquifers and enrichment of novel symbionts in the deep terrestrial subsurface.</title>
        <authorList>
            <person name="Probst A.J."/>
            <person name="Ladd B."/>
            <person name="Jarett J.K."/>
            <person name="Geller-Mcgrath D.E."/>
            <person name="Sieber C.M."/>
            <person name="Emerson J.B."/>
            <person name="Anantharaman K."/>
            <person name="Thomas B.C."/>
            <person name="Malmstrom R."/>
            <person name="Stieglmeier M."/>
            <person name="Klingl A."/>
            <person name="Woyke T."/>
            <person name="Ryan C.M."/>
            <person name="Banfield J.F."/>
        </authorList>
    </citation>
    <scope>NUCLEOTIDE SEQUENCE [LARGE SCALE GENOMIC DNA]</scope>
    <source>
        <strain evidence="1">CG22_combo_CG10-13_8_21_14_all_33_16</strain>
    </source>
</reference>
<proteinExistence type="predicted"/>
<dbReference type="EMBL" id="PCTD01000054">
    <property type="protein sequence ID" value="PIP64670.1"/>
    <property type="molecule type" value="Genomic_DNA"/>
</dbReference>
<name>A0A2H0C5K1_9BACT</name>
<evidence type="ECO:0000313" key="1">
    <source>
        <dbReference type="EMBL" id="PIP64670.1"/>
    </source>
</evidence>
<dbReference type="AlphaFoldDB" id="A0A2H0C5K1"/>
<evidence type="ECO:0000313" key="2">
    <source>
        <dbReference type="Proteomes" id="UP000230802"/>
    </source>
</evidence>
<comment type="caution">
    <text evidence="1">The sequence shown here is derived from an EMBL/GenBank/DDBJ whole genome shotgun (WGS) entry which is preliminary data.</text>
</comment>
<dbReference type="Proteomes" id="UP000230802">
    <property type="component" value="Unassembled WGS sequence"/>
</dbReference>